<name>W1NIK8_AMBTC</name>
<dbReference type="SUPFAM" id="SSF54427">
    <property type="entry name" value="NTF2-like"/>
    <property type="match status" value="1"/>
</dbReference>
<proteinExistence type="predicted"/>
<protein>
    <recommendedName>
        <fullName evidence="3">Wound-induced protein 1</fullName>
    </recommendedName>
</protein>
<dbReference type="PANTHER" id="PTHR33703:SF1">
    <property type="entry name" value="WOUND-INDUCED PROTEIN 1"/>
    <property type="match status" value="1"/>
</dbReference>
<dbReference type="EMBL" id="KI397474">
    <property type="protein sequence ID" value="ERM95607.1"/>
    <property type="molecule type" value="Genomic_DNA"/>
</dbReference>
<dbReference type="OMA" id="ANHKQGA"/>
<dbReference type="HOGENOM" id="CLU_081111_2_0_1"/>
<evidence type="ECO:0000313" key="1">
    <source>
        <dbReference type="EMBL" id="ERM95607.1"/>
    </source>
</evidence>
<keyword evidence="2" id="KW-1185">Reference proteome</keyword>
<accession>W1NIK8</accession>
<dbReference type="InterPro" id="IPR032710">
    <property type="entry name" value="NTF2-like_dom_sf"/>
</dbReference>
<evidence type="ECO:0008006" key="3">
    <source>
        <dbReference type="Google" id="ProtNLM"/>
    </source>
</evidence>
<dbReference type="AlphaFoldDB" id="W1NIK8"/>
<dbReference type="Gramene" id="ERM95607">
    <property type="protein sequence ID" value="ERM95607"/>
    <property type="gene ID" value="AMTR_s00023p00142590"/>
</dbReference>
<dbReference type="PANTHER" id="PTHR33703">
    <property type="entry name" value="OS07G0691300 PROTEIN"/>
    <property type="match status" value="1"/>
</dbReference>
<dbReference type="STRING" id="13333.W1NIK8"/>
<dbReference type="Pfam" id="PF07107">
    <property type="entry name" value="WI12"/>
    <property type="match status" value="1"/>
</dbReference>
<sequence>AEEISLEDQVSERAVLAFYEALAAGDAGKLQQLLAPDLEWWFHGPPTFQHLMRFLSGKGSLGSFTFSPQSVASLGPVVIAEGRSFSTFWVHAWTVRDGVITQLREYFNTSVTVTRFSEANPSADSSLSGRPASLSKSASLSNPVRSSLSNSSTAVLNCSPVWESSLPGAGGRSVPGLVLAI</sequence>
<feature type="non-terminal residue" evidence="1">
    <location>
        <position position="1"/>
    </location>
</feature>
<dbReference type="Gene3D" id="3.10.450.50">
    <property type="match status" value="1"/>
</dbReference>
<evidence type="ECO:0000313" key="2">
    <source>
        <dbReference type="Proteomes" id="UP000017836"/>
    </source>
</evidence>
<organism evidence="1 2">
    <name type="scientific">Amborella trichopoda</name>
    <dbReference type="NCBI Taxonomy" id="13333"/>
    <lineage>
        <taxon>Eukaryota</taxon>
        <taxon>Viridiplantae</taxon>
        <taxon>Streptophyta</taxon>
        <taxon>Embryophyta</taxon>
        <taxon>Tracheophyta</taxon>
        <taxon>Spermatophyta</taxon>
        <taxon>Magnoliopsida</taxon>
        <taxon>Amborellales</taxon>
        <taxon>Amborellaceae</taxon>
        <taxon>Amborella</taxon>
    </lineage>
</organism>
<dbReference type="eggNOG" id="ENOG502RYF6">
    <property type="taxonomic scope" value="Eukaryota"/>
</dbReference>
<dbReference type="Proteomes" id="UP000017836">
    <property type="component" value="Unassembled WGS sequence"/>
</dbReference>
<reference evidence="2" key="1">
    <citation type="journal article" date="2013" name="Science">
        <title>The Amborella genome and the evolution of flowering plants.</title>
        <authorList>
            <consortium name="Amborella Genome Project"/>
        </authorList>
    </citation>
    <scope>NUCLEOTIDE SEQUENCE [LARGE SCALE GENOMIC DNA]</scope>
</reference>
<gene>
    <name evidence="1" type="ORF">AMTR_s00023p00142590</name>
</gene>
<dbReference type="InterPro" id="IPR009798">
    <property type="entry name" value="Wun1-like"/>
</dbReference>